<evidence type="ECO:0000256" key="2">
    <source>
        <dbReference type="ARBA" id="ARBA00006920"/>
    </source>
</evidence>
<keyword evidence="3" id="KW-0813">Transport</keyword>
<sequence>MTKSRVEAFTDGVIAILITILVLDLHAPEDVTWIALRQLGEPFFAYVVSFIAIAIYWNNHHHLYQTVKKIDGTVLWVNTALLFWLSILPFATAWVGEHLTAMLPELIYAFVSFMCGLTYNLLDRCLVRVNGANSRVAIVSKHDRKRWLSLAIYAVGCLLTFVWPPAGLGASLMVSVLWFIPNQRVEQEFRVK</sequence>
<keyword evidence="6" id="KW-0631">Potassium channel</keyword>
<feature type="transmembrane region" description="Helical" evidence="13">
    <location>
        <begin position="43"/>
        <end position="60"/>
    </location>
</feature>
<evidence type="ECO:0000256" key="3">
    <source>
        <dbReference type="ARBA" id="ARBA00022448"/>
    </source>
</evidence>
<name>A0ABW8UD21_9LACO</name>
<evidence type="ECO:0000256" key="5">
    <source>
        <dbReference type="ARBA" id="ARBA00022692"/>
    </source>
</evidence>
<evidence type="ECO:0000256" key="1">
    <source>
        <dbReference type="ARBA" id="ARBA00004141"/>
    </source>
</evidence>
<dbReference type="Pfam" id="PF06736">
    <property type="entry name" value="TMEM175"/>
    <property type="match status" value="1"/>
</dbReference>
<keyword evidence="7" id="KW-0630">Potassium</keyword>
<evidence type="ECO:0000256" key="12">
    <source>
        <dbReference type="ARBA" id="ARBA00034430"/>
    </source>
</evidence>
<dbReference type="InterPro" id="IPR010617">
    <property type="entry name" value="TMEM175-like"/>
</dbReference>
<comment type="similarity">
    <text evidence="2">Belongs to the TMEM175 family.</text>
</comment>
<dbReference type="Proteomes" id="UP001625389">
    <property type="component" value="Unassembled WGS sequence"/>
</dbReference>
<evidence type="ECO:0000256" key="10">
    <source>
        <dbReference type="ARBA" id="ARBA00023136"/>
    </source>
</evidence>
<proteinExistence type="inferred from homology"/>
<dbReference type="EMBL" id="JBGQPK010000009">
    <property type="protein sequence ID" value="MFL2028715.1"/>
    <property type="molecule type" value="Genomic_DNA"/>
</dbReference>
<accession>A0ABW8UD21</accession>
<feature type="transmembrane region" description="Helical" evidence="13">
    <location>
        <begin position="72"/>
        <end position="94"/>
    </location>
</feature>
<feature type="transmembrane region" description="Helical" evidence="13">
    <location>
        <begin position="7"/>
        <end position="23"/>
    </location>
</feature>
<protein>
    <submittedName>
        <fullName evidence="14">TMEM175 family protein</fullName>
    </submittedName>
</protein>
<feature type="transmembrane region" description="Helical" evidence="13">
    <location>
        <begin position="106"/>
        <end position="126"/>
    </location>
</feature>
<keyword evidence="4" id="KW-0633">Potassium transport</keyword>
<evidence type="ECO:0000256" key="8">
    <source>
        <dbReference type="ARBA" id="ARBA00022989"/>
    </source>
</evidence>
<dbReference type="RefSeq" id="WP_125550059.1">
    <property type="nucleotide sequence ID" value="NZ_JBGQPK010000009.1"/>
</dbReference>
<dbReference type="PANTHER" id="PTHR31462:SF5">
    <property type="entry name" value="ENDOSOMAL_LYSOSOMAL PROTON CHANNEL TMEM175"/>
    <property type="match status" value="1"/>
</dbReference>
<evidence type="ECO:0000256" key="7">
    <source>
        <dbReference type="ARBA" id="ARBA00022958"/>
    </source>
</evidence>
<evidence type="ECO:0000313" key="15">
    <source>
        <dbReference type="Proteomes" id="UP001625389"/>
    </source>
</evidence>
<evidence type="ECO:0000256" key="9">
    <source>
        <dbReference type="ARBA" id="ARBA00023065"/>
    </source>
</evidence>
<reference evidence="14 15" key="1">
    <citation type="submission" date="2024-08" db="EMBL/GenBank/DDBJ databases">
        <authorList>
            <person name="Arias E."/>
        </authorList>
    </citation>
    <scope>NUCLEOTIDE SEQUENCE [LARGE SCALE GENOMIC DNA]</scope>
    <source>
        <strain evidence="14 15">FAM 25317</strain>
    </source>
</reference>
<comment type="subcellular location">
    <subcellularLocation>
        <location evidence="1">Membrane</location>
        <topology evidence="1">Multi-pass membrane protein</topology>
    </subcellularLocation>
</comment>
<evidence type="ECO:0000256" key="11">
    <source>
        <dbReference type="ARBA" id="ARBA00023303"/>
    </source>
</evidence>
<keyword evidence="15" id="KW-1185">Reference proteome</keyword>
<evidence type="ECO:0000313" key="14">
    <source>
        <dbReference type="EMBL" id="MFL2028715.1"/>
    </source>
</evidence>
<keyword evidence="10 13" id="KW-0472">Membrane</keyword>
<keyword evidence="5 13" id="KW-0812">Transmembrane</keyword>
<keyword evidence="9" id="KW-0406">Ion transport</keyword>
<evidence type="ECO:0000256" key="4">
    <source>
        <dbReference type="ARBA" id="ARBA00022538"/>
    </source>
</evidence>
<comment type="caution">
    <text evidence="14">The sequence shown here is derived from an EMBL/GenBank/DDBJ whole genome shotgun (WGS) entry which is preliminary data.</text>
</comment>
<comment type="catalytic activity">
    <reaction evidence="12">
        <text>K(+)(in) = K(+)(out)</text>
        <dbReference type="Rhea" id="RHEA:29463"/>
        <dbReference type="ChEBI" id="CHEBI:29103"/>
    </reaction>
</comment>
<evidence type="ECO:0000256" key="6">
    <source>
        <dbReference type="ARBA" id="ARBA00022826"/>
    </source>
</evidence>
<evidence type="ECO:0000256" key="13">
    <source>
        <dbReference type="SAM" id="Phobius"/>
    </source>
</evidence>
<organism evidence="14 15">
    <name type="scientific">Loigolactobacillus zhaoyuanensis</name>
    <dbReference type="NCBI Taxonomy" id="2486017"/>
    <lineage>
        <taxon>Bacteria</taxon>
        <taxon>Bacillati</taxon>
        <taxon>Bacillota</taxon>
        <taxon>Bacilli</taxon>
        <taxon>Lactobacillales</taxon>
        <taxon>Lactobacillaceae</taxon>
        <taxon>Loigolactobacillus</taxon>
    </lineage>
</organism>
<gene>
    <name evidence="14" type="ORF">ACEN34_03700</name>
</gene>
<keyword evidence="11" id="KW-0407">Ion channel</keyword>
<dbReference type="PANTHER" id="PTHR31462">
    <property type="entry name" value="ENDOSOMAL/LYSOSOMAL POTASSIUM CHANNEL TMEM175"/>
    <property type="match status" value="1"/>
</dbReference>
<feature type="transmembrane region" description="Helical" evidence="13">
    <location>
        <begin position="147"/>
        <end position="180"/>
    </location>
</feature>
<keyword evidence="8 13" id="KW-1133">Transmembrane helix</keyword>